<accession>A0ACB5URC2</accession>
<protein>
    <submittedName>
        <fullName evidence="1">AAA family ATPase</fullName>
    </submittedName>
</protein>
<organism evidence="1 2">
    <name type="scientific">Vallitalea maricola</name>
    <dbReference type="NCBI Taxonomy" id="3074433"/>
    <lineage>
        <taxon>Bacteria</taxon>
        <taxon>Bacillati</taxon>
        <taxon>Bacillota</taxon>
        <taxon>Clostridia</taxon>
        <taxon>Lachnospirales</taxon>
        <taxon>Vallitaleaceae</taxon>
        <taxon>Vallitalea</taxon>
    </lineage>
</organism>
<proteinExistence type="predicted"/>
<evidence type="ECO:0000313" key="2">
    <source>
        <dbReference type="Proteomes" id="UP001374599"/>
    </source>
</evidence>
<comment type="caution">
    <text evidence="1">The sequence shown here is derived from an EMBL/GenBank/DDBJ whole genome shotgun (WGS) entry which is preliminary data.</text>
</comment>
<keyword evidence="2" id="KW-1185">Reference proteome</keyword>
<name>A0ACB5URC2_9FIRM</name>
<evidence type="ECO:0000313" key="1">
    <source>
        <dbReference type="EMBL" id="GMQ65150.1"/>
    </source>
</evidence>
<reference evidence="1" key="1">
    <citation type="submission" date="2023-09" db="EMBL/GenBank/DDBJ databases">
        <title>Vallitalea sediminicola and Vallitalea maricola sp. nov., anaerobic bacteria isolated from marine sediment.</title>
        <authorList>
            <person name="Hirano S."/>
            <person name="Maeda A."/>
            <person name="Terahara T."/>
            <person name="Mori K."/>
            <person name="Hamada M."/>
            <person name="Matsumoto R."/>
            <person name="Kobayashi T."/>
        </authorList>
    </citation>
    <scope>NUCLEOTIDE SEQUENCE</scope>
    <source>
        <strain evidence="1">AN17-2</strain>
    </source>
</reference>
<sequence>MSKIDFIKDLSNFLKARFPYIYINTYEEERVIKEIENVCNREELIKTPRRVYEWSITSGFYNNNRVVDGSVNTPIKALEYIEGVSEPAVFILKDFHVNFGVQSKPINYEVVRKLRDMIIPLKHNPKPKNIIFVSPVTVLPDELQKDITFLDFDLPTKEDITDLLDDMIAINSSSGRIRININQQEKEQLVKAALGLTFQEAENAFARALVKDGVMDINDVQVILKEKSQVIKKTGILEYINTNLNMNDVGGLENIKRWLRKRNKSWLDSAKKYSLSPPKGVLITGIPGCGKSLIAKAVSSMWQLPLLRLDMGKIYNGLLGSSEENIRRAIKTAEAVAPSILWVDEIEKGLSNSGSGDSGTSSRIFGTFLTWMQEKTKPVFVVSTANNIDKLPPELLRKGRFDEIFFTDLPTLSERKAIFKVHMKKRLKNPQILGGFQITDDVITDLAQKTEGFVGAEIENIVITALYEAFFEDRCIDLNDFYKSILNTVPLSVTQAEQIKAIRDWANVRAVAATPKEDRSDYKVIDKVIPEKKPTDDDISSNRGGRTIDF</sequence>
<dbReference type="EMBL" id="BTPU01000099">
    <property type="protein sequence ID" value="GMQ65150.1"/>
    <property type="molecule type" value="Genomic_DNA"/>
</dbReference>
<gene>
    <name evidence="1" type="ORF">AN2V17_43920</name>
</gene>
<dbReference type="Proteomes" id="UP001374599">
    <property type="component" value="Unassembled WGS sequence"/>
</dbReference>